<dbReference type="CDD" id="cd16325">
    <property type="entry name" value="LolA"/>
    <property type="match status" value="1"/>
</dbReference>
<evidence type="ECO:0000256" key="2">
    <source>
        <dbReference type="SAM" id="SignalP"/>
    </source>
</evidence>
<dbReference type="PROSITE" id="PS51257">
    <property type="entry name" value="PROKAR_LIPOPROTEIN"/>
    <property type="match status" value="1"/>
</dbReference>
<dbReference type="InterPro" id="IPR004564">
    <property type="entry name" value="OM_lipoprot_carrier_LolA-like"/>
</dbReference>
<sequence precursor="true">MKPAFPFATRRLMMGGLLTLLAACAGAPVQQAPDQQADIARVEAYLNTSNGLQANFVQTWPDGGKGQGVMHYDPGRLRLDYETPGSMKLVAASGHLLFVDHRRESVTRMSLGHQPLGLLLEQPVRLSGQIAVTAVQHGQNSLQVSLARRDSESQGILTLGFSDIGGRLSLLVIEMTDVERQHIRLDLTDTSVSGQSWPDAMFTLSASN</sequence>
<dbReference type="OrthoDB" id="7260676at2"/>
<dbReference type="PANTHER" id="PTHR35869">
    <property type="entry name" value="OUTER-MEMBRANE LIPOPROTEIN CARRIER PROTEIN"/>
    <property type="match status" value="1"/>
</dbReference>
<evidence type="ECO:0000313" key="3">
    <source>
        <dbReference type="EMBL" id="KPH87277.1"/>
    </source>
</evidence>
<name>A0A0C1RVH6_9PROT</name>
<dbReference type="SUPFAM" id="SSF89392">
    <property type="entry name" value="Prokaryotic lipoproteins and lipoprotein localization factors"/>
    <property type="match status" value="1"/>
</dbReference>
<keyword evidence="1 2" id="KW-0732">Signal</keyword>
<evidence type="ECO:0000313" key="5">
    <source>
        <dbReference type="Proteomes" id="UP000031553"/>
    </source>
</evidence>
<dbReference type="RefSeq" id="WP_039733501.1">
    <property type="nucleotide sequence ID" value="NZ_JUFX02000035.1"/>
</dbReference>
<dbReference type="Pfam" id="PF03548">
    <property type="entry name" value="LolA"/>
    <property type="match status" value="1"/>
</dbReference>
<reference evidence="3 5" key="1">
    <citation type="submission" date="2015-07" db="EMBL/GenBank/DDBJ databases">
        <title>Draft Genome Sequence of Komagataeibacter intermedius Strain AF2, Isolated from Kombucha Tea.</title>
        <authorList>
            <person name="Santos R.A."/>
            <person name="Berretta A.A."/>
            <person name="Barud H.S."/>
            <person name="Ribeiro S.J."/>
            <person name="Gonzalez-Garcia L.N."/>
            <person name="Zucchi T.D."/>
            <person name="Goldman G.H."/>
            <person name="Riano-Pachon D.M."/>
        </authorList>
    </citation>
    <scope>NUCLEOTIDE SEQUENCE [LARGE SCALE GENOMIC DNA]</scope>
    <source>
        <strain evidence="3 5">AF2</strain>
    </source>
</reference>
<dbReference type="AlphaFoldDB" id="A0A0C1RVH6"/>
<feature type="signal peptide" evidence="2">
    <location>
        <begin position="1"/>
        <end position="27"/>
    </location>
</feature>
<protein>
    <submittedName>
        <fullName evidence="3">Cell envelope biogenesis protein LolA</fullName>
    </submittedName>
</protein>
<dbReference type="Proteomes" id="UP000031553">
    <property type="component" value="Unassembled WGS sequence"/>
</dbReference>
<comment type="caution">
    <text evidence="3">The sequence shown here is derived from an EMBL/GenBank/DDBJ whole genome shotgun (WGS) entry which is preliminary data.</text>
</comment>
<evidence type="ECO:0000256" key="1">
    <source>
        <dbReference type="ARBA" id="ARBA00022729"/>
    </source>
</evidence>
<dbReference type="InterPro" id="IPR029046">
    <property type="entry name" value="LolA/LolB/LppX"/>
</dbReference>
<dbReference type="Gene3D" id="2.50.20.10">
    <property type="entry name" value="Lipoprotein localisation LolA/LolB/LppX"/>
    <property type="match status" value="1"/>
</dbReference>
<proteinExistence type="predicted"/>
<organism evidence="3 5">
    <name type="scientific">Komagataeibacter intermedius AF2</name>
    <dbReference type="NCBI Taxonomy" id="1458464"/>
    <lineage>
        <taxon>Bacteria</taxon>
        <taxon>Pseudomonadati</taxon>
        <taxon>Pseudomonadota</taxon>
        <taxon>Alphaproteobacteria</taxon>
        <taxon>Acetobacterales</taxon>
        <taxon>Acetobacteraceae</taxon>
        <taxon>Komagataeibacter</taxon>
    </lineage>
</organism>
<accession>A0A0C1RVH6</accession>
<dbReference type="EMBL" id="JUFX02000035">
    <property type="protein sequence ID" value="KPH88372.1"/>
    <property type="molecule type" value="Genomic_DNA"/>
</dbReference>
<feature type="chain" id="PRO_5015035097" evidence="2">
    <location>
        <begin position="28"/>
        <end position="208"/>
    </location>
</feature>
<dbReference type="EMBL" id="JUFX02000127">
    <property type="protein sequence ID" value="KPH87277.1"/>
    <property type="molecule type" value="Genomic_DNA"/>
</dbReference>
<evidence type="ECO:0000313" key="4">
    <source>
        <dbReference type="EMBL" id="KPH88372.1"/>
    </source>
</evidence>
<dbReference type="PANTHER" id="PTHR35869:SF1">
    <property type="entry name" value="OUTER-MEMBRANE LIPOPROTEIN CARRIER PROTEIN"/>
    <property type="match status" value="1"/>
</dbReference>
<gene>
    <name evidence="4" type="ORF">GLUCOINTEAF2_0201571</name>
    <name evidence="3" type="ORF">GLUCOINTEAF2_0204132</name>
</gene>